<dbReference type="RefSeq" id="WP_012584434.1">
    <property type="nucleotide sequence ID" value="NC_011662.2"/>
</dbReference>
<dbReference type="Gene3D" id="3.40.50.10540">
    <property type="entry name" value="Crotonobetainyl-coa:carnitine coa-transferase, domain 1"/>
    <property type="match status" value="1"/>
</dbReference>
<dbReference type="KEGG" id="tmz:Tmz1t_0420"/>
<dbReference type="Proteomes" id="UP000002186">
    <property type="component" value="Chromosome"/>
</dbReference>
<evidence type="ECO:0000313" key="3">
    <source>
        <dbReference type="Proteomes" id="UP000002186"/>
    </source>
</evidence>
<dbReference type="InterPro" id="IPR044855">
    <property type="entry name" value="CoA-Trfase_III_dom3_sf"/>
</dbReference>
<dbReference type="PANTHER" id="PTHR48207:SF3">
    <property type="entry name" value="SUCCINATE--HYDROXYMETHYLGLUTARATE COA-TRANSFERASE"/>
    <property type="match status" value="1"/>
</dbReference>
<proteinExistence type="predicted"/>
<reference evidence="2 3" key="2">
    <citation type="journal article" date="2012" name="Stand. Genomic Sci.">
        <title>Complete genome sequence of Thauera aminoaromatica strain MZ1T.</title>
        <authorList>
            <person name="Jiang K."/>
            <person name="Sanseverino J."/>
            <person name="Chauhan A."/>
            <person name="Lucas S."/>
            <person name="Copeland A."/>
            <person name="Lapidus A."/>
            <person name="Del Rio T.G."/>
            <person name="Dalin E."/>
            <person name="Tice H."/>
            <person name="Bruce D."/>
            <person name="Goodwin L."/>
            <person name="Pitluck S."/>
            <person name="Sims D."/>
            <person name="Brettin T."/>
            <person name="Detter J.C."/>
            <person name="Han C."/>
            <person name="Chang Y.J."/>
            <person name="Larimer F."/>
            <person name="Land M."/>
            <person name="Hauser L."/>
            <person name="Kyrpides N.C."/>
            <person name="Mikhailova N."/>
            <person name="Moser S."/>
            <person name="Jegier P."/>
            <person name="Close D."/>
            <person name="Debruyn J.M."/>
            <person name="Wang Y."/>
            <person name="Layton A.C."/>
            <person name="Allen M.S."/>
            <person name="Sayler G.S."/>
        </authorList>
    </citation>
    <scope>NUCLEOTIDE SEQUENCE [LARGE SCALE GENOMIC DNA]</scope>
    <source>
        <strain evidence="2 3">MZ1T</strain>
    </source>
</reference>
<dbReference type="HOGENOM" id="CLU_033975_0_0_4"/>
<dbReference type="InterPro" id="IPR023606">
    <property type="entry name" value="CoA-Trfase_III_dom_1_sf"/>
</dbReference>
<keyword evidence="3" id="KW-1185">Reference proteome</keyword>
<evidence type="ECO:0000256" key="1">
    <source>
        <dbReference type="ARBA" id="ARBA00022679"/>
    </source>
</evidence>
<dbReference type="SUPFAM" id="SSF89796">
    <property type="entry name" value="CoA-transferase family III (CaiB/BaiF)"/>
    <property type="match status" value="1"/>
</dbReference>
<dbReference type="Pfam" id="PF02515">
    <property type="entry name" value="CoA_transf_3"/>
    <property type="match status" value="1"/>
</dbReference>
<dbReference type="InterPro" id="IPR050483">
    <property type="entry name" value="CoA-transferase_III_domain"/>
</dbReference>
<name>C4ZIR2_THASP</name>
<dbReference type="PANTHER" id="PTHR48207">
    <property type="entry name" value="SUCCINATE--HYDROXYMETHYLGLUTARATE COA-TRANSFERASE"/>
    <property type="match status" value="1"/>
</dbReference>
<keyword evidence="1" id="KW-0808">Transferase</keyword>
<evidence type="ECO:0000313" key="2">
    <source>
        <dbReference type="EMBL" id="ACK53199.1"/>
    </source>
</evidence>
<dbReference type="EMBL" id="CP001281">
    <property type="protein sequence ID" value="ACK53199.1"/>
    <property type="molecule type" value="Genomic_DNA"/>
</dbReference>
<dbReference type="Gene3D" id="3.30.1540.10">
    <property type="entry name" value="formyl-coa transferase, domain 3"/>
    <property type="match status" value="1"/>
</dbReference>
<dbReference type="OrthoDB" id="5294844at2"/>
<reference evidence="3" key="1">
    <citation type="submission" date="2009-05" db="EMBL/GenBank/DDBJ databases">
        <title>Complete sequence of chromosome of Thauera sp. MZ1T.</title>
        <authorList>
            <consortium name="US DOE Joint Genome Institute"/>
            <person name="Lucas S."/>
            <person name="Copeland A."/>
            <person name="Lapidus A."/>
            <person name="Glavina del Rio T."/>
            <person name="Dalin E."/>
            <person name="Tice H."/>
            <person name="Bruce D."/>
            <person name="Goodwin L."/>
            <person name="Pitluck S."/>
            <person name="Sims D."/>
            <person name="Brettin T."/>
            <person name="Detter J.C."/>
            <person name="Han C."/>
            <person name="Larimer F."/>
            <person name="Land M."/>
            <person name="Hauser L."/>
            <person name="Kyrpides N."/>
            <person name="Mikhailova N."/>
            <person name="Sayler G.S."/>
        </authorList>
    </citation>
    <scope>NUCLEOTIDE SEQUENCE [LARGE SCALE GENOMIC DNA]</scope>
    <source>
        <strain evidence="3">MZ1T</strain>
    </source>
</reference>
<dbReference type="AlphaFoldDB" id="C4ZIR2"/>
<accession>C4ZIR2</accession>
<dbReference type="InterPro" id="IPR003673">
    <property type="entry name" value="CoA-Trfase_fam_III"/>
</dbReference>
<dbReference type="eggNOG" id="COG1804">
    <property type="taxonomic scope" value="Bacteria"/>
</dbReference>
<sequence length="407" mass="43171">MPGALSHVRVLDLSRILAGPWAGQMLADLGADVIKVERPGAGDDTRGWGPPWLKDEQGADTDVAAYYLCANRNKRSITIDITQAEGQALVRRLAAESDVVLENFKVGGLAQYGLDYDSLKAVNPRLVYCSITGFGQDGPYAPRAGYDFLIQGLGGLMSITGRPDGEEGGGPMKVGVALTDILTGLYATNAVLAALAWRERSGEGQYIDMALLDVQVACLANQAGNYLATGQSPQRLGNAHPNIVPYQDFPTADGYMILAIGNDGQFARFCAAAGAPQLATDERFATNRARVVNRATLIPLLKKLTVERGTAEWIAKLEALAVPCGPINTLADVFADPQVQAREMKVTMPHPVAGQVPLVASPMKLSATPVDYRLPPPMLGEHTDEILAATLGLDAGAIARLRADGVV</sequence>
<protein>
    <submittedName>
        <fullName evidence="2">L-carnitine dehydratase/bile acid-inducible protein F</fullName>
    </submittedName>
</protein>
<organism evidence="2 3">
    <name type="scientific">Thauera aminoaromatica</name>
    <dbReference type="NCBI Taxonomy" id="164330"/>
    <lineage>
        <taxon>Bacteria</taxon>
        <taxon>Pseudomonadati</taxon>
        <taxon>Pseudomonadota</taxon>
        <taxon>Betaproteobacteria</taxon>
        <taxon>Rhodocyclales</taxon>
        <taxon>Zoogloeaceae</taxon>
        <taxon>Thauera</taxon>
    </lineage>
</organism>
<gene>
    <name evidence="2" type="ordered locus">Tmz1t_0420</name>
</gene>
<dbReference type="GO" id="GO:0008410">
    <property type="term" value="F:CoA-transferase activity"/>
    <property type="evidence" value="ECO:0007669"/>
    <property type="project" value="TreeGrafter"/>
</dbReference>
<dbReference type="STRING" id="85643.Tmz1t_0420"/>